<reference evidence="3" key="1">
    <citation type="journal article" date="2014" name="Genome Announc.">
        <title>Draft genome sequence of Colletotrichum sublineola, a destructive pathogen of cultivated sorghum.</title>
        <authorList>
            <person name="Baroncelli R."/>
            <person name="Sanz-Martin J.M."/>
            <person name="Rech G.E."/>
            <person name="Sukno S.A."/>
            <person name="Thon M.R."/>
        </authorList>
    </citation>
    <scope>NUCLEOTIDE SEQUENCE [LARGE SCALE GENOMIC DNA]</scope>
    <source>
        <strain evidence="3">TX430BB</strain>
    </source>
</reference>
<name>A0A066XR03_COLSU</name>
<evidence type="ECO:0000256" key="1">
    <source>
        <dbReference type="SAM" id="Phobius"/>
    </source>
</evidence>
<dbReference type="AlphaFoldDB" id="A0A066XR03"/>
<accession>A0A066XR03</accession>
<organism evidence="2 3">
    <name type="scientific">Colletotrichum sublineola</name>
    <name type="common">Sorghum anthracnose fungus</name>
    <dbReference type="NCBI Taxonomy" id="1173701"/>
    <lineage>
        <taxon>Eukaryota</taxon>
        <taxon>Fungi</taxon>
        <taxon>Dikarya</taxon>
        <taxon>Ascomycota</taxon>
        <taxon>Pezizomycotina</taxon>
        <taxon>Sordariomycetes</taxon>
        <taxon>Hypocreomycetidae</taxon>
        <taxon>Glomerellales</taxon>
        <taxon>Glomerellaceae</taxon>
        <taxon>Colletotrichum</taxon>
        <taxon>Colletotrichum graminicola species complex</taxon>
    </lineage>
</organism>
<evidence type="ECO:0000313" key="3">
    <source>
        <dbReference type="Proteomes" id="UP000027238"/>
    </source>
</evidence>
<sequence>MPATLTSAATPESTIKMMVFRVLSAVALLFYVAIYLPVSLVRPSCNFRPNRILSCAPLPTTTYPKNPTPLSSASTSSLPAGTRCLCGSRRKGSPTFASVVRQCQVAAGEPRTLKTESPARRRDRVFAPSLLFPFSYSPPHGPSPCALTHDDVRSVACPPFPPIPS</sequence>
<proteinExistence type="predicted"/>
<keyword evidence="3" id="KW-1185">Reference proteome</keyword>
<dbReference type="EMBL" id="JMSE01000671">
    <property type="protein sequence ID" value="KDN68425.1"/>
    <property type="molecule type" value="Genomic_DNA"/>
</dbReference>
<keyword evidence="1" id="KW-0812">Transmembrane</keyword>
<protein>
    <submittedName>
        <fullName evidence="2">Uncharacterized protein</fullName>
    </submittedName>
</protein>
<dbReference type="HOGENOM" id="CLU_1610655_0_0_1"/>
<dbReference type="OrthoDB" id="10632543at2759"/>
<dbReference type="Proteomes" id="UP000027238">
    <property type="component" value="Unassembled WGS sequence"/>
</dbReference>
<comment type="caution">
    <text evidence="2">The sequence shown here is derived from an EMBL/GenBank/DDBJ whole genome shotgun (WGS) entry which is preliminary data.</text>
</comment>
<keyword evidence="1" id="KW-0472">Membrane</keyword>
<feature type="transmembrane region" description="Helical" evidence="1">
    <location>
        <begin position="20"/>
        <end position="41"/>
    </location>
</feature>
<evidence type="ECO:0000313" key="2">
    <source>
        <dbReference type="EMBL" id="KDN68425.1"/>
    </source>
</evidence>
<keyword evidence="1" id="KW-1133">Transmembrane helix</keyword>
<gene>
    <name evidence="2" type="ORF">CSUB01_07546</name>
</gene>